<dbReference type="GO" id="GO:0005634">
    <property type="term" value="C:nucleus"/>
    <property type="evidence" value="ECO:0007669"/>
    <property type="project" value="UniProtKB-SubCell"/>
</dbReference>
<evidence type="ECO:0000256" key="4">
    <source>
        <dbReference type="ARBA" id="ARBA00023125"/>
    </source>
</evidence>
<comment type="subcellular location">
    <subcellularLocation>
        <location evidence="1">Nucleus</location>
    </subcellularLocation>
</comment>
<reference evidence="11" key="2">
    <citation type="submission" date="2025-09" db="UniProtKB">
        <authorList>
            <consortium name="Ensembl"/>
        </authorList>
    </citation>
    <scope>IDENTIFICATION</scope>
</reference>
<protein>
    <submittedName>
        <fullName evidence="11">CCAAT enhancer binding protein delta</fullName>
    </submittedName>
</protein>
<evidence type="ECO:0000256" key="7">
    <source>
        <dbReference type="ARBA" id="ARBA00023242"/>
    </source>
</evidence>
<dbReference type="Pfam" id="PF07716">
    <property type="entry name" value="bZIP_2"/>
    <property type="match status" value="1"/>
</dbReference>
<dbReference type="PROSITE" id="PS50217">
    <property type="entry name" value="BZIP"/>
    <property type="match status" value="1"/>
</dbReference>
<evidence type="ECO:0000256" key="6">
    <source>
        <dbReference type="ARBA" id="ARBA00023163"/>
    </source>
</evidence>
<accession>A0A8C4N5P4</accession>
<dbReference type="GO" id="GO:0006351">
    <property type="term" value="P:DNA-templated transcription"/>
    <property type="evidence" value="ECO:0007669"/>
    <property type="project" value="InterPro"/>
</dbReference>
<dbReference type="FunFam" id="1.20.5.170:FF:000028">
    <property type="entry name" value="CCAAT/enhancer-binding protein beta"/>
    <property type="match status" value="1"/>
</dbReference>
<dbReference type="SMART" id="SM00338">
    <property type="entry name" value="BRLZ"/>
    <property type="match status" value="1"/>
</dbReference>
<dbReference type="InterPro" id="IPR004827">
    <property type="entry name" value="bZIP"/>
</dbReference>
<feature type="region of interest" description="Disordered" evidence="9">
    <location>
        <begin position="109"/>
        <end position="131"/>
    </location>
</feature>
<dbReference type="AlphaFoldDB" id="A0A8C4N5P4"/>
<evidence type="ECO:0000313" key="12">
    <source>
        <dbReference type="Proteomes" id="UP000694388"/>
    </source>
</evidence>
<name>A0A8C4N5P4_EPTBU</name>
<evidence type="ECO:0000313" key="11">
    <source>
        <dbReference type="Ensembl" id="ENSEBUP00000001679.1"/>
    </source>
</evidence>
<dbReference type="SUPFAM" id="SSF57959">
    <property type="entry name" value="Leucine zipper domain"/>
    <property type="match status" value="1"/>
</dbReference>
<dbReference type="InterPro" id="IPR046347">
    <property type="entry name" value="bZIP_sf"/>
</dbReference>
<evidence type="ECO:0000256" key="9">
    <source>
        <dbReference type="SAM" id="MobiDB-lite"/>
    </source>
</evidence>
<sequence>MVHVKLIGTNIKRLVTWLLYTASPSVRYDPGSCKLRRPGGFESSVGSGAQVTGNEVGANSSGGVSDFGEFYENESSIDLSAYIEPNLELCNDEYFADILAGGAKHDGKGFGFTSQQPPTHHDSQSESGVSGAPLRLQAAACAQTSVHLTTGTSGRATTPSPSTPRLKLKKEMDKGSLEYRIRRERNNIAVRKSRDKAKQRSVETQIRVQELAGENERLQRRVEQLSRQLSELRTLYGHLSEHANIGSSQRSTCC</sequence>
<dbReference type="GO" id="GO:0000981">
    <property type="term" value="F:DNA-binding transcription factor activity, RNA polymerase II-specific"/>
    <property type="evidence" value="ECO:0007669"/>
    <property type="project" value="TreeGrafter"/>
</dbReference>
<dbReference type="InterPro" id="IPR031106">
    <property type="entry name" value="C/EBP"/>
</dbReference>
<dbReference type="PANTHER" id="PTHR23334">
    <property type="entry name" value="CCAAT/ENHANCER BINDING PROTEIN"/>
    <property type="match status" value="1"/>
</dbReference>
<evidence type="ECO:0000256" key="5">
    <source>
        <dbReference type="ARBA" id="ARBA00023159"/>
    </source>
</evidence>
<dbReference type="PANTHER" id="PTHR23334:SF20">
    <property type="entry name" value="BASIC LEUCINE ZIPPER 24"/>
    <property type="match status" value="1"/>
</dbReference>
<keyword evidence="12" id="KW-1185">Reference proteome</keyword>
<evidence type="ECO:0000256" key="1">
    <source>
        <dbReference type="ARBA" id="ARBA00004123"/>
    </source>
</evidence>
<evidence type="ECO:0000256" key="8">
    <source>
        <dbReference type="SAM" id="Coils"/>
    </source>
</evidence>
<dbReference type="CDD" id="cd14712">
    <property type="entry name" value="bZIP_CEBPB"/>
    <property type="match status" value="1"/>
</dbReference>
<dbReference type="Ensembl" id="ENSEBUT00000002012.1">
    <property type="protein sequence ID" value="ENSEBUP00000001679.1"/>
    <property type="gene ID" value="ENSEBUG00000001361.1"/>
</dbReference>
<evidence type="ECO:0000256" key="2">
    <source>
        <dbReference type="ARBA" id="ARBA00006951"/>
    </source>
</evidence>
<dbReference type="GeneTree" id="ENSGT00940000163032"/>
<evidence type="ECO:0000256" key="3">
    <source>
        <dbReference type="ARBA" id="ARBA00023015"/>
    </source>
</evidence>
<keyword evidence="5" id="KW-0010">Activator</keyword>
<feature type="domain" description="BZIP" evidence="10">
    <location>
        <begin position="176"/>
        <end position="239"/>
    </location>
</feature>
<feature type="region of interest" description="Disordered" evidence="9">
    <location>
        <begin position="148"/>
        <end position="167"/>
    </location>
</feature>
<reference evidence="11" key="1">
    <citation type="submission" date="2025-08" db="UniProtKB">
        <authorList>
            <consortium name="Ensembl"/>
        </authorList>
    </citation>
    <scope>IDENTIFICATION</scope>
</reference>
<dbReference type="Proteomes" id="UP000694388">
    <property type="component" value="Unplaced"/>
</dbReference>
<dbReference type="GO" id="GO:0000978">
    <property type="term" value="F:RNA polymerase II cis-regulatory region sequence-specific DNA binding"/>
    <property type="evidence" value="ECO:0007669"/>
    <property type="project" value="TreeGrafter"/>
</dbReference>
<comment type="similarity">
    <text evidence="2">Belongs to the bZIP family. C/EBP subfamily.</text>
</comment>
<feature type="coiled-coil region" evidence="8">
    <location>
        <begin position="201"/>
        <end position="235"/>
    </location>
</feature>
<feature type="compositionally biased region" description="Polar residues" evidence="9">
    <location>
        <begin position="148"/>
        <end position="160"/>
    </location>
</feature>
<keyword evidence="3" id="KW-0805">Transcription regulation</keyword>
<keyword evidence="4" id="KW-0238">DNA-binding</keyword>
<dbReference type="Gene3D" id="1.20.5.170">
    <property type="match status" value="1"/>
</dbReference>
<organism evidence="11 12">
    <name type="scientific">Eptatretus burgeri</name>
    <name type="common">Inshore hagfish</name>
    <dbReference type="NCBI Taxonomy" id="7764"/>
    <lineage>
        <taxon>Eukaryota</taxon>
        <taxon>Metazoa</taxon>
        <taxon>Chordata</taxon>
        <taxon>Craniata</taxon>
        <taxon>Vertebrata</taxon>
        <taxon>Cyclostomata</taxon>
        <taxon>Myxini</taxon>
        <taxon>Myxiniformes</taxon>
        <taxon>Myxinidae</taxon>
        <taxon>Eptatretinae</taxon>
        <taxon>Eptatretus</taxon>
    </lineage>
</organism>
<keyword evidence="8" id="KW-0175">Coiled coil</keyword>
<keyword evidence="7" id="KW-0539">Nucleus</keyword>
<proteinExistence type="inferred from homology"/>
<keyword evidence="6" id="KW-0804">Transcription</keyword>
<evidence type="ECO:0000259" key="10">
    <source>
        <dbReference type="PROSITE" id="PS50217"/>
    </source>
</evidence>